<sequence>MDKYASVQFIARRALHREYEITNHSLGSCHGWHDGCFQQRQKFMFHECARGSSSSSSSSGAGTRAGERAGHTAFFNSSYTHVGPHEKTDKFDALNKFVVNTFVYSQSLPLCTV</sequence>
<evidence type="ECO:0000313" key="1">
    <source>
        <dbReference type="EMBL" id="CAB0042250.1"/>
    </source>
</evidence>
<dbReference type="AlphaFoldDB" id="A0A6H5IXJ8"/>
<organism evidence="1 2">
    <name type="scientific">Trichogramma brassicae</name>
    <dbReference type="NCBI Taxonomy" id="86971"/>
    <lineage>
        <taxon>Eukaryota</taxon>
        <taxon>Metazoa</taxon>
        <taxon>Ecdysozoa</taxon>
        <taxon>Arthropoda</taxon>
        <taxon>Hexapoda</taxon>
        <taxon>Insecta</taxon>
        <taxon>Pterygota</taxon>
        <taxon>Neoptera</taxon>
        <taxon>Endopterygota</taxon>
        <taxon>Hymenoptera</taxon>
        <taxon>Apocrita</taxon>
        <taxon>Proctotrupomorpha</taxon>
        <taxon>Chalcidoidea</taxon>
        <taxon>Trichogrammatidae</taxon>
        <taxon>Trichogramma</taxon>
    </lineage>
</organism>
<proteinExistence type="predicted"/>
<protein>
    <submittedName>
        <fullName evidence="1">Uncharacterized protein</fullName>
    </submittedName>
</protein>
<accession>A0A6H5IXJ8</accession>
<reference evidence="1 2" key="1">
    <citation type="submission" date="2020-02" db="EMBL/GenBank/DDBJ databases">
        <authorList>
            <person name="Ferguson B K."/>
        </authorList>
    </citation>
    <scope>NUCLEOTIDE SEQUENCE [LARGE SCALE GENOMIC DNA]</scope>
</reference>
<name>A0A6H5IXJ8_9HYME</name>
<gene>
    <name evidence="1" type="ORF">TBRA_LOCUS13882</name>
</gene>
<evidence type="ECO:0000313" key="2">
    <source>
        <dbReference type="Proteomes" id="UP000479190"/>
    </source>
</evidence>
<keyword evidence="2" id="KW-1185">Reference proteome</keyword>
<dbReference type="Proteomes" id="UP000479190">
    <property type="component" value="Unassembled WGS sequence"/>
</dbReference>
<dbReference type="EMBL" id="CADCXV010001172">
    <property type="protein sequence ID" value="CAB0042250.1"/>
    <property type="molecule type" value="Genomic_DNA"/>
</dbReference>